<dbReference type="SMART" id="SM00095">
    <property type="entry name" value="TR_THY"/>
    <property type="match status" value="1"/>
</dbReference>
<reference evidence="10" key="1">
    <citation type="submission" date="2019-03" db="EMBL/GenBank/DDBJ databases">
        <title>Long read genome sequence of the mycoparasitic Pythium oligandrum ATCC 38472 isolated from sugarbeet rhizosphere.</title>
        <authorList>
            <person name="Gaulin E."/>
        </authorList>
    </citation>
    <scope>NUCLEOTIDE SEQUENCE</scope>
    <source>
        <strain evidence="10">ATCC 38472_TT</strain>
    </source>
</reference>
<dbReference type="GO" id="GO:0006144">
    <property type="term" value="P:purine nucleobase metabolic process"/>
    <property type="evidence" value="ECO:0007669"/>
    <property type="project" value="UniProtKB-KW"/>
</dbReference>
<dbReference type="PANTHER" id="PTHR10395">
    <property type="entry name" value="URICASE AND TRANSTHYRETIN-RELATED"/>
    <property type="match status" value="1"/>
</dbReference>
<dbReference type="InterPro" id="IPR023416">
    <property type="entry name" value="Transthyretin/HIU_hydrolase_d"/>
</dbReference>
<evidence type="ECO:0000256" key="8">
    <source>
        <dbReference type="RuleBase" id="RU361270"/>
    </source>
</evidence>
<evidence type="ECO:0000313" key="11">
    <source>
        <dbReference type="Proteomes" id="UP000794436"/>
    </source>
</evidence>
<comment type="caution">
    <text evidence="10">The sequence shown here is derived from an EMBL/GenBank/DDBJ whole genome shotgun (WGS) entry which is preliminary data.</text>
</comment>
<dbReference type="InterPro" id="IPR023418">
    <property type="entry name" value="Thyroxine_BS"/>
</dbReference>
<feature type="binding site" evidence="7">
    <location>
        <position position="139"/>
    </location>
    <ligand>
        <name>substrate</name>
    </ligand>
</feature>
<proteinExistence type="inferred from homology"/>
<dbReference type="Gene3D" id="2.60.40.180">
    <property type="entry name" value="Transthyretin/hydroxyisourate hydrolase domain"/>
    <property type="match status" value="1"/>
</dbReference>
<organism evidence="10 11">
    <name type="scientific">Pythium oligandrum</name>
    <name type="common">Mycoparasitic fungus</name>
    <dbReference type="NCBI Taxonomy" id="41045"/>
    <lineage>
        <taxon>Eukaryota</taxon>
        <taxon>Sar</taxon>
        <taxon>Stramenopiles</taxon>
        <taxon>Oomycota</taxon>
        <taxon>Peronosporomycetes</taxon>
        <taxon>Pythiales</taxon>
        <taxon>Pythiaceae</taxon>
        <taxon>Pythium</taxon>
    </lineage>
</organism>
<keyword evidence="6 8" id="KW-0378">Hydrolase</keyword>
<dbReference type="InterPro" id="IPR000895">
    <property type="entry name" value="Transthyretin/HIU_hydrolase"/>
</dbReference>
<evidence type="ECO:0000256" key="1">
    <source>
        <dbReference type="ARBA" id="ARBA00001043"/>
    </source>
</evidence>
<evidence type="ECO:0000256" key="2">
    <source>
        <dbReference type="ARBA" id="ARBA00002704"/>
    </source>
</evidence>
<comment type="similarity">
    <text evidence="3 8">Belongs to the transthyretin family. 5-hydroxyisourate hydrolase subfamily.</text>
</comment>
<dbReference type="PRINTS" id="PR00189">
    <property type="entry name" value="TRNSTHYRETIN"/>
</dbReference>
<keyword evidence="5 8" id="KW-0659">Purine metabolism</keyword>
<sequence>MAASASSRRLHALQSHLATSVVMSYKSPITSHVLDTSRGRPAANMRITLQALDASSGQWHQLNHGVTNEDGRVATPLVPEGMAFQPGTYQLVFDTKSYFEQIGVTEYFYPMATITFEIKQVDQHYHVPLLINPFGFSTYRGS</sequence>
<evidence type="ECO:0000256" key="5">
    <source>
        <dbReference type="ARBA" id="ARBA00022631"/>
    </source>
</evidence>
<dbReference type="GO" id="GO:0033971">
    <property type="term" value="F:hydroxyisourate hydrolase activity"/>
    <property type="evidence" value="ECO:0007669"/>
    <property type="project" value="UniProtKB-EC"/>
</dbReference>
<dbReference type="PANTHER" id="PTHR10395:SF7">
    <property type="entry name" value="5-HYDROXYISOURATE HYDROLASE"/>
    <property type="match status" value="1"/>
</dbReference>
<evidence type="ECO:0000313" key="10">
    <source>
        <dbReference type="EMBL" id="TMW64575.1"/>
    </source>
</evidence>
<dbReference type="OrthoDB" id="10265230at2759"/>
<dbReference type="NCBIfam" id="TIGR02962">
    <property type="entry name" value="hdxy_isourate"/>
    <property type="match status" value="1"/>
</dbReference>
<feature type="binding site" evidence="7">
    <location>
        <position position="72"/>
    </location>
    <ligand>
        <name>substrate</name>
    </ligand>
</feature>
<protein>
    <recommendedName>
        <fullName evidence="8">5-hydroxyisourate hydrolase</fullName>
        <shortName evidence="8">HIU hydrolase</shortName>
        <shortName evidence="8">HIUHase</shortName>
        <ecNumber evidence="8">3.5.2.17</ecNumber>
    </recommendedName>
</protein>
<accession>A0A8K1FI39</accession>
<dbReference type="PROSITE" id="PS00768">
    <property type="entry name" value="TRANSTHYRETIN_1"/>
    <property type="match status" value="1"/>
</dbReference>
<comment type="subunit">
    <text evidence="4 8">Homotetramer.</text>
</comment>
<keyword evidence="11" id="KW-1185">Reference proteome</keyword>
<dbReference type="AlphaFoldDB" id="A0A8K1FI39"/>
<evidence type="ECO:0000256" key="7">
    <source>
        <dbReference type="PIRSR" id="PIRSR600895-51"/>
    </source>
</evidence>
<evidence type="ECO:0000256" key="3">
    <source>
        <dbReference type="ARBA" id="ARBA00009850"/>
    </source>
</evidence>
<evidence type="ECO:0000256" key="4">
    <source>
        <dbReference type="ARBA" id="ARBA00011881"/>
    </source>
</evidence>
<name>A0A8K1FI39_PYTOL</name>
<evidence type="ECO:0000256" key="6">
    <source>
        <dbReference type="ARBA" id="ARBA00022801"/>
    </source>
</evidence>
<dbReference type="SUPFAM" id="SSF49472">
    <property type="entry name" value="Transthyretin (synonym: prealbumin)"/>
    <property type="match status" value="1"/>
</dbReference>
<comment type="catalytic activity">
    <reaction evidence="1 8">
        <text>5-hydroxyisourate + H2O = 5-hydroxy-2-oxo-4-ureido-2,5-dihydro-1H-imidazole-5-carboxylate + H(+)</text>
        <dbReference type="Rhea" id="RHEA:23736"/>
        <dbReference type="ChEBI" id="CHEBI:15377"/>
        <dbReference type="ChEBI" id="CHEBI:15378"/>
        <dbReference type="ChEBI" id="CHEBI:18072"/>
        <dbReference type="ChEBI" id="CHEBI:58639"/>
        <dbReference type="EC" id="3.5.2.17"/>
    </reaction>
</comment>
<dbReference type="Pfam" id="PF00576">
    <property type="entry name" value="Transthyretin"/>
    <property type="match status" value="1"/>
</dbReference>
<dbReference type="Proteomes" id="UP000794436">
    <property type="component" value="Unassembled WGS sequence"/>
</dbReference>
<gene>
    <name evidence="10" type="ORF">Poli38472_011455</name>
</gene>
<comment type="function">
    <text evidence="2">Catalyzes the hydrolysis of 5-hydroxyisourate (HIU) to 2-oxo-4-hydroxy-4-carboxy-5-ureidoimidazoline (OHCU).</text>
</comment>
<dbReference type="EMBL" id="SPLM01000039">
    <property type="protein sequence ID" value="TMW64575.1"/>
    <property type="molecule type" value="Genomic_DNA"/>
</dbReference>
<dbReference type="EC" id="3.5.2.17" evidence="8"/>
<feature type="binding site" evidence="7">
    <location>
        <position position="32"/>
    </location>
    <ligand>
        <name>substrate</name>
    </ligand>
</feature>
<dbReference type="CDD" id="cd05822">
    <property type="entry name" value="TLP_HIUase"/>
    <property type="match status" value="1"/>
</dbReference>
<dbReference type="InterPro" id="IPR036817">
    <property type="entry name" value="Transthyretin/HIU_hydrolase_sf"/>
</dbReference>
<feature type="domain" description="Transthyretin/hydroxyisourate hydrolase" evidence="9">
    <location>
        <begin position="24"/>
        <end position="141"/>
    </location>
</feature>
<evidence type="ECO:0000259" key="9">
    <source>
        <dbReference type="SMART" id="SM00095"/>
    </source>
</evidence>
<dbReference type="InterPro" id="IPR014306">
    <property type="entry name" value="Hydroxyisourate_hydrolase"/>
</dbReference>